<dbReference type="AlphaFoldDB" id="E2ZDD3"/>
<keyword evidence="5 9" id="KW-1133">Transmembrane helix</keyword>
<dbReference type="InterPro" id="IPR005548">
    <property type="entry name" value="Cell_div_FtsQ/DivIB_C"/>
</dbReference>
<dbReference type="HOGENOM" id="CLU_047677_4_0_9"/>
<keyword evidence="3" id="KW-0132">Cell division</keyword>
<dbReference type="STRING" id="706434.HMPREF9429_01642"/>
<dbReference type="InterPro" id="IPR013685">
    <property type="entry name" value="POTRA_FtsQ_type"/>
</dbReference>
<dbReference type="InterPro" id="IPR034746">
    <property type="entry name" value="POTRA"/>
</dbReference>
<protein>
    <submittedName>
        <fullName evidence="11">POTRA domain protein, FtsQ-type</fullName>
    </submittedName>
</protein>
<keyword evidence="4 9" id="KW-0812">Transmembrane</keyword>
<dbReference type="GO" id="GO:0051301">
    <property type="term" value="P:cell division"/>
    <property type="evidence" value="ECO:0007669"/>
    <property type="project" value="UniProtKB-KW"/>
</dbReference>
<evidence type="ECO:0000256" key="1">
    <source>
        <dbReference type="ARBA" id="ARBA00004370"/>
    </source>
</evidence>
<dbReference type="GO" id="GO:0005886">
    <property type="term" value="C:plasma membrane"/>
    <property type="evidence" value="ECO:0007669"/>
    <property type="project" value="TreeGrafter"/>
</dbReference>
<dbReference type="eggNOG" id="COG1589">
    <property type="taxonomic scope" value="Bacteria"/>
</dbReference>
<feature type="region of interest" description="Disordered" evidence="8">
    <location>
        <begin position="1"/>
        <end position="58"/>
    </location>
</feature>
<evidence type="ECO:0000256" key="5">
    <source>
        <dbReference type="ARBA" id="ARBA00022989"/>
    </source>
</evidence>
<feature type="domain" description="POTRA" evidence="10">
    <location>
        <begin position="85"/>
        <end position="153"/>
    </location>
</feature>
<dbReference type="OrthoDB" id="1633656at2"/>
<evidence type="ECO:0000313" key="12">
    <source>
        <dbReference type="Proteomes" id="UP000003195"/>
    </source>
</evidence>
<comment type="subcellular location">
    <subcellularLocation>
        <location evidence="1">Membrane</location>
    </subcellularLocation>
</comment>
<gene>
    <name evidence="11" type="ORF">HMPREF9429_01642</name>
</gene>
<accession>E2ZDD3</accession>
<comment type="caution">
    <text evidence="11">The sequence shown here is derived from an EMBL/GenBank/DDBJ whole genome shotgun (WGS) entry which is preliminary data.</text>
</comment>
<keyword evidence="7" id="KW-0131">Cell cycle</keyword>
<dbReference type="Pfam" id="PF03799">
    <property type="entry name" value="FtsQ_DivIB_C"/>
    <property type="match status" value="1"/>
</dbReference>
<dbReference type="InterPro" id="IPR050487">
    <property type="entry name" value="FtsQ_DivIB"/>
</dbReference>
<dbReference type="Pfam" id="PF08478">
    <property type="entry name" value="POTRA_1"/>
    <property type="match status" value="1"/>
</dbReference>
<sequence>MEKHHLDGQPEEARFYIPEGADNKGVHYGNEGEMPLTEAQEKIEQRRKKRQRREEGRRRRRKRLQVIGAVAGVFVLWLLLRFLPVPFGSVVIEGNGTMPDENVLRVAGVPSYVNVVQLSTSTMRERLVRDLRVGEVTVERQFPATIHVFIKERQAEAVVMTLYGFAYIDDTGTVIAVEPKIKGVSVPIITGKKMDTLLLGDKLDDNTMKNALAYLKALSPSVASSIAEINVGNPKELIAYTTDGLSIHLGDGDRVSERASVTEELLNEIAKKQLSIQYIDVNPDAPIVKEK</sequence>
<reference evidence="11 12" key="1">
    <citation type="submission" date="2010-08" db="EMBL/GenBank/DDBJ databases">
        <authorList>
            <person name="Weinstock G."/>
            <person name="Sodergren E."/>
            <person name="Clifton S."/>
            <person name="Fulton L."/>
            <person name="Fulton B."/>
            <person name="Courtney L."/>
            <person name="Fronick C."/>
            <person name="Harrison M."/>
            <person name="Strong C."/>
            <person name="Farmer C."/>
            <person name="Delahaunty K."/>
            <person name="Markovic C."/>
            <person name="Hall O."/>
            <person name="Minx P."/>
            <person name="Tomlinson C."/>
            <person name="Mitreva M."/>
            <person name="Hou S."/>
            <person name="Chen J."/>
            <person name="Wollam A."/>
            <person name="Pepin K.H."/>
            <person name="Johnson M."/>
            <person name="Bhonagiri V."/>
            <person name="Zhang X."/>
            <person name="Suruliraj S."/>
            <person name="Warren W."/>
            <person name="Chinwalla A."/>
            <person name="Mardis E.R."/>
            <person name="Wilson R.K."/>
        </authorList>
    </citation>
    <scope>NUCLEOTIDE SEQUENCE [LARGE SCALE GENOMIC DNA]</scope>
    <source>
        <strain evidence="11 12">F0359</strain>
    </source>
</reference>
<evidence type="ECO:0000256" key="8">
    <source>
        <dbReference type="SAM" id="MobiDB-lite"/>
    </source>
</evidence>
<keyword evidence="2" id="KW-1003">Cell membrane</keyword>
<evidence type="ECO:0000256" key="4">
    <source>
        <dbReference type="ARBA" id="ARBA00022692"/>
    </source>
</evidence>
<dbReference type="RefSeq" id="WP_006942950.1">
    <property type="nucleotide sequence ID" value="NZ_GL538208.1"/>
</dbReference>
<dbReference type="PROSITE" id="PS51779">
    <property type="entry name" value="POTRA"/>
    <property type="match status" value="1"/>
</dbReference>
<dbReference type="PANTHER" id="PTHR37820">
    <property type="entry name" value="CELL DIVISION PROTEIN DIVIB"/>
    <property type="match status" value="1"/>
</dbReference>
<name>E2ZDD3_9FIRM</name>
<dbReference type="Proteomes" id="UP000003195">
    <property type="component" value="Unassembled WGS sequence"/>
</dbReference>
<evidence type="ECO:0000256" key="9">
    <source>
        <dbReference type="SAM" id="Phobius"/>
    </source>
</evidence>
<evidence type="ECO:0000256" key="6">
    <source>
        <dbReference type="ARBA" id="ARBA00023136"/>
    </source>
</evidence>
<feature type="compositionally biased region" description="Basic and acidic residues" evidence="8">
    <location>
        <begin position="1"/>
        <end position="14"/>
    </location>
</feature>
<evidence type="ECO:0000256" key="7">
    <source>
        <dbReference type="ARBA" id="ARBA00023306"/>
    </source>
</evidence>
<keyword evidence="6 9" id="KW-0472">Membrane</keyword>
<evidence type="ECO:0000256" key="2">
    <source>
        <dbReference type="ARBA" id="ARBA00022475"/>
    </source>
</evidence>
<evidence type="ECO:0000259" key="10">
    <source>
        <dbReference type="PROSITE" id="PS51779"/>
    </source>
</evidence>
<dbReference type="Gene3D" id="3.10.20.310">
    <property type="entry name" value="membrane protein fhac"/>
    <property type="match status" value="1"/>
</dbReference>
<evidence type="ECO:0000313" key="11">
    <source>
        <dbReference type="EMBL" id="EFQ03692.1"/>
    </source>
</evidence>
<dbReference type="EMBL" id="AECS01000039">
    <property type="protein sequence ID" value="EFQ03692.1"/>
    <property type="molecule type" value="Genomic_DNA"/>
</dbReference>
<dbReference type="PANTHER" id="PTHR37820:SF1">
    <property type="entry name" value="CELL DIVISION PROTEIN FTSQ"/>
    <property type="match status" value="1"/>
</dbReference>
<proteinExistence type="predicted"/>
<evidence type="ECO:0000256" key="3">
    <source>
        <dbReference type="ARBA" id="ARBA00022618"/>
    </source>
</evidence>
<organism evidence="11 12">
    <name type="scientific">Megasphaera micronuciformis F0359</name>
    <dbReference type="NCBI Taxonomy" id="706434"/>
    <lineage>
        <taxon>Bacteria</taxon>
        <taxon>Bacillati</taxon>
        <taxon>Bacillota</taxon>
        <taxon>Negativicutes</taxon>
        <taxon>Veillonellales</taxon>
        <taxon>Veillonellaceae</taxon>
        <taxon>Megasphaera</taxon>
    </lineage>
</organism>
<keyword evidence="12" id="KW-1185">Reference proteome</keyword>
<feature type="transmembrane region" description="Helical" evidence="9">
    <location>
        <begin position="64"/>
        <end position="83"/>
    </location>
</feature>